<dbReference type="Proteomes" id="UP000637628">
    <property type="component" value="Unassembled WGS sequence"/>
</dbReference>
<feature type="signal peptide" evidence="6">
    <location>
        <begin position="1"/>
        <end position="24"/>
    </location>
</feature>
<evidence type="ECO:0000313" key="8">
    <source>
        <dbReference type="EMBL" id="GIE01855.1"/>
    </source>
</evidence>
<comment type="catalytic activity">
    <reaction evidence="5">
        <text>Hydrolysis of terminal, non-reducing alpha-D-galactose residues in alpha-D-galactosides, including galactose oligosaccharides, galactomannans and galactolipids.</text>
        <dbReference type="EC" id="3.2.1.22"/>
    </reaction>
</comment>
<evidence type="ECO:0000256" key="6">
    <source>
        <dbReference type="SAM" id="SignalP"/>
    </source>
</evidence>
<dbReference type="Pfam" id="PF16499">
    <property type="entry name" value="Melibiase_2"/>
    <property type="match status" value="1"/>
</dbReference>
<sequence>MRLQKAALAVCLVLTLLLTGAPPAAGSLARGYNGLAATPPMGWNNYNAYGLDVTAALIEQTADAMVSSGMRDAGYLYVNIDDGWMAATRDADGDLRADPTRFPDGIAAVADYVHARGLKLGIYSDAGLKTCGGFPGSLGHETADAAKFAAWGVDYVKYDNCFAGPGCDQTSCANGTAAPAQDRYAPMRDALLSTGRPIVFSICNWGTENAARWAAGYGNLWRTTGDISPTYASMLSIFQQTVGQGRYAGPYGWNDPDMLQIGNGMTATEDRTEMSLWAMLAAPLIAGNNLADATPATIALFTNRAVIAVDQDPLGVAATVVSAAGGLYVLTRPLANGDVAVALFNSTDTAATMSTTVPAGTVTDLWTGTTAGSVGASVPAHGTMLYRVIPSA</sequence>
<organism evidence="8 9">
    <name type="scientific">Paractinoplanes durhamensis</name>
    <dbReference type="NCBI Taxonomy" id="113563"/>
    <lineage>
        <taxon>Bacteria</taxon>
        <taxon>Bacillati</taxon>
        <taxon>Actinomycetota</taxon>
        <taxon>Actinomycetes</taxon>
        <taxon>Micromonosporales</taxon>
        <taxon>Micromonosporaceae</taxon>
        <taxon>Paractinoplanes</taxon>
    </lineage>
</organism>
<feature type="chain" id="PRO_5045949628" description="Alpha-galactosidase" evidence="6">
    <location>
        <begin position="25"/>
        <end position="392"/>
    </location>
</feature>
<dbReference type="CDD" id="cd14792">
    <property type="entry name" value="GH27"/>
    <property type="match status" value="1"/>
</dbReference>
<dbReference type="InterPro" id="IPR013780">
    <property type="entry name" value="Glyco_hydro_b"/>
</dbReference>
<accession>A0ABQ3YWE5</accession>
<dbReference type="InterPro" id="IPR041233">
    <property type="entry name" value="Melibiase_C"/>
</dbReference>
<dbReference type="Gene3D" id="2.60.40.1180">
    <property type="entry name" value="Golgi alpha-mannosidase II"/>
    <property type="match status" value="1"/>
</dbReference>
<comment type="similarity">
    <text evidence="1 5">Belongs to the glycosyl hydrolase 27 family.</text>
</comment>
<dbReference type="PRINTS" id="PR00740">
    <property type="entry name" value="GLHYDRLASE27"/>
</dbReference>
<dbReference type="InterPro" id="IPR017853">
    <property type="entry name" value="GH"/>
</dbReference>
<keyword evidence="5" id="KW-1015">Disulfide bond</keyword>
<dbReference type="EC" id="3.2.1.22" evidence="5"/>
<dbReference type="RefSeq" id="WP_239132447.1">
    <property type="nucleotide sequence ID" value="NZ_BAAATX010000005.1"/>
</dbReference>
<gene>
    <name evidence="8" type="ORF">Adu01nite_32050</name>
</gene>
<dbReference type="Gene3D" id="3.20.20.70">
    <property type="entry name" value="Aldolase class I"/>
    <property type="match status" value="1"/>
</dbReference>
<dbReference type="Pfam" id="PF17801">
    <property type="entry name" value="Melibiase_C"/>
    <property type="match status" value="1"/>
</dbReference>
<comment type="caution">
    <text evidence="8">The sequence shown here is derived from an EMBL/GenBank/DDBJ whole genome shotgun (WGS) entry which is preliminary data.</text>
</comment>
<keyword evidence="4 5" id="KW-0326">Glycosidase</keyword>
<dbReference type="EMBL" id="BOML01000027">
    <property type="protein sequence ID" value="GIE01855.1"/>
    <property type="molecule type" value="Genomic_DNA"/>
</dbReference>
<evidence type="ECO:0000256" key="2">
    <source>
        <dbReference type="ARBA" id="ARBA00022729"/>
    </source>
</evidence>
<dbReference type="PANTHER" id="PTHR11452:SF75">
    <property type="entry name" value="ALPHA-GALACTOSIDASE MEL1"/>
    <property type="match status" value="1"/>
</dbReference>
<dbReference type="InterPro" id="IPR000111">
    <property type="entry name" value="Glyco_hydro_27/36_CS"/>
</dbReference>
<keyword evidence="9" id="KW-1185">Reference proteome</keyword>
<dbReference type="InterPro" id="IPR013785">
    <property type="entry name" value="Aldolase_TIM"/>
</dbReference>
<evidence type="ECO:0000256" key="3">
    <source>
        <dbReference type="ARBA" id="ARBA00022801"/>
    </source>
</evidence>
<dbReference type="PROSITE" id="PS00512">
    <property type="entry name" value="ALPHA_GALACTOSIDASE"/>
    <property type="match status" value="1"/>
</dbReference>
<evidence type="ECO:0000256" key="1">
    <source>
        <dbReference type="ARBA" id="ARBA00009743"/>
    </source>
</evidence>
<feature type="domain" description="Alpha galactosidase C-terminal" evidence="7">
    <location>
        <begin position="325"/>
        <end position="388"/>
    </location>
</feature>
<dbReference type="InterPro" id="IPR002241">
    <property type="entry name" value="Glyco_hydro_27"/>
</dbReference>
<dbReference type="SUPFAM" id="SSF51011">
    <property type="entry name" value="Glycosyl hydrolase domain"/>
    <property type="match status" value="1"/>
</dbReference>
<evidence type="ECO:0000313" key="9">
    <source>
        <dbReference type="Proteomes" id="UP000637628"/>
    </source>
</evidence>
<reference evidence="8 9" key="1">
    <citation type="submission" date="2021-01" db="EMBL/GenBank/DDBJ databases">
        <title>Whole genome shotgun sequence of Actinoplanes durhamensis NBRC 14914.</title>
        <authorList>
            <person name="Komaki H."/>
            <person name="Tamura T."/>
        </authorList>
    </citation>
    <scope>NUCLEOTIDE SEQUENCE [LARGE SCALE GENOMIC DNA]</scope>
    <source>
        <strain evidence="8 9">NBRC 14914</strain>
    </source>
</reference>
<proteinExistence type="inferred from homology"/>
<protein>
    <recommendedName>
        <fullName evidence="5">Alpha-galactosidase</fullName>
        <ecNumber evidence="5">3.2.1.22</ecNumber>
    </recommendedName>
    <alternativeName>
        <fullName evidence="5">Melibiase</fullName>
    </alternativeName>
</protein>
<evidence type="ECO:0000256" key="4">
    <source>
        <dbReference type="ARBA" id="ARBA00023295"/>
    </source>
</evidence>
<dbReference type="PANTHER" id="PTHR11452">
    <property type="entry name" value="ALPHA-GALACTOSIDASE/ALPHA-N-ACETYLGALACTOSAMINIDASE"/>
    <property type="match status" value="1"/>
</dbReference>
<keyword evidence="2 6" id="KW-0732">Signal</keyword>
<keyword evidence="3 5" id="KW-0378">Hydrolase</keyword>
<name>A0ABQ3YWE5_9ACTN</name>
<evidence type="ECO:0000259" key="7">
    <source>
        <dbReference type="Pfam" id="PF17801"/>
    </source>
</evidence>
<dbReference type="SUPFAM" id="SSF51445">
    <property type="entry name" value="(Trans)glycosidases"/>
    <property type="match status" value="1"/>
</dbReference>
<evidence type="ECO:0000256" key="5">
    <source>
        <dbReference type="RuleBase" id="RU361168"/>
    </source>
</evidence>